<evidence type="ECO:0000313" key="2">
    <source>
        <dbReference type="EMBL" id="EXI89467.1"/>
    </source>
</evidence>
<dbReference type="eggNOG" id="COG4541">
    <property type="taxonomic scope" value="Bacteria"/>
</dbReference>
<dbReference type="Pfam" id="PF05437">
    <property type="entry name" value="AzlD"/>
    <property type="match status" value="1"/>
</dbReference>
<dbReference type="EMBL" id="JEMY01000016">
    <property type="protein sequence ID" value="EXI89467.1"/>
    <property type="molecule type" value="Genomic_DNA"/>
</dbReference>
<dbReference type="PATRIC" id="fig|1454004.3.peg.1607"/>
<name>A0A011QJF6_ACCRE</name>
<dbReference type="InterPro" id="IPR008407">
    <property type="entry name" value="Brnchd-chn_aa_trnsp_AzlD"/>
</dbReference>
<keyword evidence="1" id="KW-0812">Transmembrane</keyword>
<sequence length="100" mass="10087">MSDDLLTVATIVAMAAATYLTRIGGLYLMRGVSVKGRLKAALDALPPAVLMAVIAPTVLATGPAETIAALITVGAAFLRLPMIAVVAIGVAAVVALRALF</sequence>
<feature type="transmembrane region" description="Helical" evidence="1">
    <location>
        <begin position="6"/>
        <end position="28"/>
    </location>
</feature>
<keyword evidence="1" id="KW-0472">Membrane</keyword>
<dbReference type="STRING" id="1454004.AW11_01558"/>
<feature type="transmembrane region" description="Helical" evidence="1">
    <location>
        <begin position="40"/>
        <end position="61"/>
    </location>
</feature>
<evidence type="ECO:0000256" key="1">
    <source>
        <dbReference type="SAM" id="Phobius"/>
    </source>
</evidence>
<keyword evidence="1" id="KW-1133">Transmembrane helix</keyword>
<gene>
    <name evidence="2" type="ORF">AW11_01558</name>
</gene>
<keyword evidence="3" id="KW-1185">Reference proteome</keyword>
<protein>
    <submittedName>
        <fullName evidence="2">Membrane protein</fullName>
    </submittedName>
</protein>
<evidence type="ECO:0000313" key="3">
    <source>
        <dbReference type="Proteomes" id="UP000022141"/>
    </source>
</evidence>
<dbReference type="Proteomes" id="UP000022141">
    <property type="component" value="Unassembled WGS sequence"/>
</dbReference>
<feature type="transmembrane region" description="Helical" evidence="1">
    <location>
        <begin position="67"/>
        <end position="96"/>
    </location>
</feature>
<dbReference type="AlphaFoldDB" id="A0A011QJF6"/>
<reference evidence="2" key="1">
    <citation type="submission" date="2014-02" db="EMBL/GenBank/DDBJ databases">
        <title>Expanding our view of genomic diversity in Candidatus Accumulibacter clades.</title>
        <authorList>
            <person name="Skennerton C.T."/>
            <person name="Barr J.J."/>
            <person name="Slater F.R."/>
            <person name="Bond P.L."/>
            <person name="Tyson G.W."/>
        </authorList>
    </citation>
    <scope>NUCLEOTIDE SEQUENCE [LARGE SCALE GENOMIC DNA]</scope>
</reference>
<accession>A0A011QJF6</accession>
<comment type="caution">
    <text evidence="2">The sequence shown here is derived from an EMBL/GenBank/DDBJ whole genome shotgun (WGS) entry which is preliminary data.</text>
</comment>
<proteinExistence type="predicted"/>
<organism evidence="2 3">
    <name type="scientific">Accumulibacter regalis</name>
    <dbReference type="NCBI Taxonomy" id="522306"/>
    <lineage>
        <taxon>Bacteria</taxon>
        <taxon>Pseudomonadati</taxon>
        <taxon>Pseudomonadota</taxon>
        <taxon>Betaproteobacteria</taxon>
        <taxon>Candidatus Accumulibacter</taxon>
    </lineage>
</organism>